<name>A0ABV6FZG5_9BACT</name>
<reference evidence="2 3" key="1">
    <citation type="submission" date="2024-09" db="EMBL/GenBank/DDBJ databases">
        <authorList>
            <person name="Sun Q."/>
            <person name="Mori K."/>
        </authorList>
    </citation>
    <scope>NUCLEOTIDE SEQUENCE [LARGE SCALE GENOMIC DNA]</scope>
    <source>
        <strain evidence="2 3">CCM 7650</strain>
    </source>
</reference>
<dbReference type="NCBIfam" id="NF045521">
    <property type="entry name" value="rhoda_near_glyco"/>
    <property type="match status" value="1"/>
</dbReference>
<dbReference type="Pfam" id="PF00581">
    <property type="entry name" value="Rhodanese"/>
    <property type="match status" value="1"/>
</dbReference>
<dbReference type="RefSeq" id="WP_382389218.1">
    <property type="nucleotide sequence ID" value="NZ_JBHLWI010000083.1"/>
</dbReference>
<sequence>MRLKFTILLFISLIQFSCETDAQSLAFKSLLNGIYDNDFPLVYPEQQNILNQALFLDTREREEFEVSHLAGAKWVGYETFDIKSLDDIPKEQKIVVYCSIGARSQDIGKKLKDAGFKEVYNLYGGIFHWVNEDHKVFVGDVHTEKVHAFDRKWGVWLRKGQKVY</sequence>
<comment type="caution">
    <text evidence="2">The sequence shown here is derived from an EMBL/GenBank/DDBJ whole genome shotgun (WGS) entry which is preliminary data.</text>
</comment>
<keyword evidence="3" id="KW-1185">Reference proteome</keyword>
<dbReference type="CDD" id="cd00158">
    <property type="entry name" value="RHOD"/>
    <property type="match status" value="1"/>
</dbReference>
<dbReference type="PANTHER" id="PTHR43031:SF16">
    <property type="entry name" value="OXIDOREDUCTASE"/>
    <property type="match status" value="1"/>
</dbReference>
<dbReference type="SUPFAM" id="SSF52821">
    <property type="entry name" value="Rhodanese/Cell cycle control phosphatase"/>
    <property type="match status" value="1"/>
</dbReference>
<dbReference type="Gene3D" id="3.40.250.10">
    <property type="entry name" value="Rhodanese-like domain"/>
    <property type="match status" value="1"/>
</dbReference>
<dbReference type="InterPro" id="IPR001763">
    <property type="entry name" value="Rhodanese-like_dom"/>
</dbReference>
<dbReference type="Proteomes" id="UP001589797">
    <property type="component" value="Unassembled WGS sequence"/>
</dbReference>
<evidence type="ECO:0000313" key="3">
    <source>
        <dbReference type="Proteomes" id="UP001589797"/>
    </source>
</evidence>
<evidence type="ECO:0000259" key="1">
    <source>
        <dbReference type="PROSITE" id="PS50206"/>
    </source>
</evidence>
<proteinExistence type="predicted"/>
<accession>A0ABV6FZG5</accession>
<protein>
    <submittedName>
        <fullName evidence="2">Rhodanese-like domain-containing protein</fullName>
    </submittedName>
</protein>
<dbReference type="InterPro" id="IPR050229">
    <property type="entry name" value="GlpE_sulfurtransferase"/>
</dbReference>
<organism evidence="2 3">
    <name type="scientific">Fontibacter flavus</name>
    <dbReference type="NCBI Taxonomy" id="654838"/>
    <lineage>
        <taxon>Bacteria</taxon>
        <taxon>Pseudomonadati</taxon>
        <taxon>Bacteroidota</taxon>
        <taxon>Cytophagia</taxon>
        <taxon>Cytophagales</taxon>
        <taxon>Cyclobacteriaceae</taxon>
        <taxon>Fontibacter</taxon>
    </lineage>
</organism>
<dbReference type="EMBL" id="JBHLWI010000083">
    <property type="protein sequence ID" value="MFC0264645.1"/>
    <property type="molecule type" value="Genomic_DNA"/>
</dbReference>
<evidence type="ECO:0000313" key="2">
    <source>
        <dbReference type="EMBL" id="MFC0264645.1"/>
    </source>
</evidence>
<gene>
    <name evidence="2" type="ORF">ACFFIP_18305</name>
</gene>
<dbReference type="PANTHER" id="PTHR43031">
    <property type="entry name" value="FAD-DEPENDENT OXIDOREDUCTASE"/>
    <property type="match status" value="1"/>
</dbReference>
<feature type="domain" description="Rhodanese" evidence="1">
    <location>
        <begin position="49"/>
        <end position="138"/>
    </location>
</feature>
<dbReference type="PROSITE" id="PS50206">
    <property type="entry name" value="RHODANESE_3"/>
    <property type="match status" value="1"/>
</dbReference>
<dbReference type="InterPro" id="IPR036873">
    <property type="entry name" value="Rhodanese-like_dom_sf"/>
</dbReference>
<dbReference type="SMART" id="SM00450">
    <property type="entry name" value="RHOD"/>
    <property type="match status" value="1"/>
</dbReference>